<feature type="compositionally biased region" description="Polar residues" evidence="1">
    <location>
        <begin position="11"/>
        <end position="21"/>
    </location>
</feature>
<evidence type="ECO:0000313" key="2">
    <source>
        <dbReference type="EMBL" id="KAG2214080.1"/>
    </source>
</evidence>
<organism evidence="2 3">
    <name type="scientific">Circinella minor</name>
    <dbReference type="NCBI Taxonomy" id="1195481"/>
    <lineage>
        <taxon>Eukaryota</taxon>
        <taxon>Fungi</taxon>
        <taxon>Fungi incertae sedis</taxon>
        <taxon>Mucoromycota</taxon>
        <taxon>Mucoromycotina</taxon>
        <taxon>Mucoromycetes</taxon>
        <taxon>Mucorales</taxon>
        <taxon>Lichtheimiaceae</taxon>
        <taxon>Circinella</taxon>
    </lineage>
</organism>
<dbReference type="EMBL" id="JAEPRB010000641">
    <property type="protein sequence ID" value="KAG2214080.1"/>
    <property type="molecule type" value="Genomic_DNA"/>
</dbReference>
<accession>A0A8H7RP72</accession>
<reference evidence="2 3" key="1">
    <citation type="submission" date="2020-12" db="EMBL/GenBank/DDBJ databases">
        <title>Metabolic potential, ecology and presence of endohyphal bacteria is reflected in genomic diversity of Mucoromycotina.</title>
        <authorList>
            <person name="Muszewska A."/>
            <person name="Okrasinska A."/>
            <person name="Steczkiewicz K."/>
            <person name="Drgas O."/>
            <person name="Orlowska M."/>
            <person name="Perlinska-Lenart U."/>
            <person name="Aleksandrzak-Piekarczyk T."/>
            <person name="Szatraj K."/>
            <person name="Zielenkiewicz U."/>
            <person name="Pilsyk S."/>
            <person name="Malc E."/>
            <person name="Mieczkowski P."/>
            <person name="Kruszewska J.S."/>
            <person name="Biernat P."/>
            <person name="Pawlowska J."/>
        </authorList>
    </citation>
    <scope>NUCLEOTIDE SEQUENCE [LARGE SCALE GENOMIC DNA]</scope>
    <source>
        <strain evidence="2 3">CBS 142.35</strain>
    </source>
</reference>
<proteinExistence type="predicted"/>
<dbReference type="Proteomes" id="UP000646827">
    <property type="component" value="Unassembled WGS sequence"/>
</dbReference>
<feature type="compositionally biased region" description="Basic and acidic residues" evidence="1">
    <location>
        <begin position="22"/>
        <end position="37"/>
    </location>
</feature>
<evidence type="ECO:0000256" key="1">
    <source>
        <dbReference type="SAM" id="MobiDB-lite"/>
    </source>
</evidence>
<evidence type="ECO:0000313" key="3">
    <source>
        <dbReference type="Proteomes" id="UP000646827"/>
    </source>
</evidence>
<keyword evidence="3" id="KW-1185">Reference proteome</keyword>
<feature type="region of interest" description="Disordered" evidence="1">
    <location>
        <begin position="1"/>
        <end position="38"/>
    </location>
</feature>
<comment type="caution">
    <text evidence="2">The sequence shown here is derived from an EMBL/GenBank/DDBJ whole genome shotgun (WGS) entry which is preliminary data.</text>
</comment>
<name>A0A8H7RP72_9FUNG</name>
<dbReference type="AlphaFoldDB" id="A0A8H7RP72"/>
<sequence length="169" mass="19295">MQQPDKCVRSPSPSTGSISNTHQDKRLHPENESHSNKEVVAASTLAQLSETSETLQGITRTFSELSFDNGDNESEDIHQDKRLRFSGVVSQSNIVDEDTDMDAALQRKKRGTYEQPDLDKVYEALKDLQRGKSLLQISKEKNISYSTLRDHQKRYRKKLVIENKEAWST</sequence>
<gene>
    <name evidence="2" type="ORF">INT45_010959</name>
</gene>
<protein>
    <submittedName>
        <fullName evidence="2">Uncharacterized protein</fullName>
    </submittedName>
</protein>